<keyword evidence="2" id="KW-1185">Reference proteome</keyword>
<accession>A0A5E4DBM3</accession>
<feature type="non-terminal residue" evidence="1">
    <location>
        <position position="1"/>
    </location>
</feature>
<evidence type="ECO:0000313" key="2">
    <source>
        <dbReference type="Proteomes" id="UP000335636"/>
    </source>
</evidence>
<gene>
    <name evidence="1" type="ORF">MONAX_5E033985</name>
</gene>
<reference evidence="1" key="1">
    <citation type="submission" date="2019-04" db="EMBL/GenBank/DDBJ databases">
        <authorList>
            <person name="Alioto T."/>
            <person name="Alioto T."/>
        </authorList>
    </citation>
    <scope>NUCLEOTIDE SEQUENCE [LARGE SCALE GENOMIC DNA]</scope>
</reference>
<dbReference type="EMBL" id="CABDUW010010273">
    <property type="protein sequence ID" value="VTJ91663.1"/>
    <property type="molecule type" value="Genomic_DNA"/>
</dbReference>
<name>A0A5E4DBM3_MARMO</name>
<proteinExistence type="predicted"/>
<comment type="caution">
    <text evidence="1">The sequence shown here is derived from an EMBL/GenBank/DDBJ whole genome shotgun (WGS) entry which is preliminary data.</text>
</comment>
<dbReference type="Proteomes" id="UP000335636">
    <property type="component" value="Unassembled WGS sequence"/>
</dbReference>
<protein>
    <submittedName>
        <fullName evidence="1">Uncharacterized protein</fullName>
    </submittedName>
</protein>
<dbReference type="AlphaFoldDB" id="A0A5E4DBM3"/>
<sequence length="52" mass="5533">AQGILLRDNVRTIGAQVYEQVVRSAYAKRNSSLNDSGMFLVKGSPGVSPPKG</sequence>
<evidence type="ECO:0000313" key="1">
    <source>
        <dbReference type="EMBL" id="VTJ91663.1"/>
    </source>
</evidence>
<organism evidence="1 2">
    <name type="scientific">Marmota monax</name>
    <name type="common">Woodchuck</name>
    <dbReference type="NCBI Taxonomy" id="9995"/>
    <lineage>
        <taxon>Eukaryota</taxon>
        <taxon>Metazoa</taxon>
        <taxon>Chordata</taxon>
        <taxon>Craniata</taxon>
        <taxon>Vertebrata</taxon>
        <taxon>Euteleostomi</taxon>
        <taxon>Mammalia</taxon>
        <taxon>Eutheria</taxon>
        <taxon>Euarchontoglires</taxon>
        <taxon>Glires</taxon>
        <taxon>Rodentia</taxon>
        <taxon>Sciuromorpha</taxon>
        <taxon>Sciuridae</taxon>
        <taxon>Xerinae</taxon>
        <taxon>Marmotini</taxon>
        <taxon>Marmota</taxon>
    </lineage>
</organism>